<keyword evidence="2" id="KW-1185">Reference proteome</keyword>
<accession>A0A0L0G0U6</accession>
<protein>
    <submittedName>
        <fullName evidence="1">Uncharacterized protein</fullName>
    </submittedName>
</protein>
<reference evidence="1 2" key="1">
    <citation type="submission" date="2011-02" db="EMBL/GenBank/DDBJ databases">
        <title>The Genome Sequence of Sphaeroforma arctica JP610.</title>
        <authorList>
            <consortium name="The Broad Institute Genome Sequencing Platform"/>
            <person name="Russ C."/>
            <person name="Cuomo C."/>
            <person name="Young S.K."/>
            <person name="Zeng Q."/>
            <person name="Gargeya S."/>
            <person name="Alvarado L."/>
            <person name="Berlin A."/>
            <person name="Chapman S.B."/>
            <person name="Chen Z."/>
            <person name="Freedman E."/>
            <person name="Gellesch M."/>
            <person name="Goldberg J."/>
            <person name="Griggs A."/>
            <person name="Gujja S."/>
            <person name="Heilman E."/>
            <person name="Heiman D."/>
            <person name="Howarth C."/>
            <person name="Mehta T."/>
            <person name="Neiman D."/>
            <person name="Pearson M."/>
            <person name="Roberts A."/>
            <person name="Saif S."/>
            <person name="Shea T."/>
            <person name="Shenoy N."/>
            <person name="Sisk P."/>
            <person name="Stolte C."/>
            <person name="Sykes S."/>
            <person name="White J."/>
            <person name="Yandava C."/>
            <person name="Burger G."/>
            <person name="Gray M.W."/>
            <person name="Holland P.W.H."/>
            <person name="King N."/>
            <person name="Lang F.B.F."/>
            <person name="Roger A.J."/>
            <person name="Ruiz-Trillo I."/>
            <person name="Haas B."/>
            <person name="Nusbaum C."/>
            <person name="Birren B."/>
        </authorList>
    </citation>
    <scope>NUCLEOTIDE SEQUENCE [LARGE SCALE GENOMIC DNA]</scope>
    <source>
        <strain evidence="1 2">JP610</strain>
    </source>
</reference>
<organism evidence="1 2">
    <name type="scientific">Sphaeroforma arctica JP610</name>
    <dbReference type="NCBI Taxonomy" id="667725"/>
    <lineage>
        <taxon>Eukaryota</taxon>
        <taxon>Ichthyosporea</taxon>
        <taxon>Ichthyophonida</taxon>
        <taxon>Sphaeroforma</taxon>
    </lineage>
</organism>
<dbReference type="RefSeq" id="XP_014156371.1">
    <property type="nucleotide sequence ID" value="XM_014300896.1"/>
</dbReference>
<proteinExistence type="predicted"/>
<dbReference type="GeneID" id="25905743"/>
<name>A0A0L0G0U6_9EUKA</name>
<evidence type="ECO:0000313" key="2">
    <source>
        <dbReference type="Proteomes" id="UP000054560"/>
    </source>
</evidence>
<gene>
    <name evidence="1" type="ORF">SARC_05239</name>
</gene>
<evidence type="ECO:0000313" key="1">
    <source>
        <dbReference type="EMBL" id="KNC82469.1"/>
    </source>
</evidence>
<dbReference type="AlphaFoldDB" id="A0A0L0G0U6"/>
<sequence>MQMIDRPTKELTISYLTSRQYLGLCQDVTWNEIQSTRKGILQGSLNLTSSSKLSHDLNYVGRVKRVLRNDLLSTANISIYCVNINLNNERIQNACLHGLWTWTFQLVHRVGDACNFKYNDSKCDTGFSDAIFIEVVRSKNIRNRSQVSRQIFLGSMNSVMCSLAGLTASSYRETRR</sequence>
<dbReference type="EMBL" id="KQ241924">
    <property type="protein sequence ID" value="KNC82469.1"/>
    <property type="molecule type" value="Genomic_DNA"/>
</dbReference>
<dbReference type="Proteomes" id="UP000054560">
    <property type="component" value="Unassembled WGS sequence"/>
</dbReference>